<dbReference type="Proteomes" id="UP000002217">
    <property type="component" value="Chromosome"/>
</dbReference>
<feature type="transmembrane region" description="Helical" evidence="2">
    <location>
        <begin position="114"/>
        <end position="133"/>
    </location>
</feature>
<accession>C8W0Q2</accession>
<evidence type="ECO:0000256" key="1">
    <source>
        <dbReference type="SAM" id="MobiDB-lite"/>
    </source>
</evidence>
<proteinExistence type="predicted"/>
<evidence type="ECO:0000313" key="4">
    <source>
        <dbReference type="Proteomes" id="UP000002217"/>
    </source>
</evidence>
<keyword evidence="2" id="KW-0812">Transmembrane</keyword>
<dbReference type="RefSeq" id="WP_015758005.1">
    <property type="nucleotide sequence ID" value="NC_013216.1"/>
</dbReference>
<feature type="region of interest" description="Disordered" evidence="1">
    <location>
        <begin position="1"/>
        <end position="22"/>
    </location>
</feature>
<evidence type="ECO:0000256" key="2">
    <source>
        <dbReference type="SAM" id="Phobius"/>
    </source>
</evidence>
<feature type="transmembrane region" description="Helical" evidence="2">
    <location>
        <begin position="90"/>
        <end position="108"/>
    </location>
</feature>
<dbReference type="KEGG" id="dae:Dtox_2501"/>
<dbReference type="EMBL" id="CP001720">
    <property type="protein sequence ID" value="ACV63307.1"/>
    <property type="molecule type" value="Genomic_DNA"/>
</dbReference>
<protein>
    <submittedName>
        <fullName evidence="3">Uncharacterized protein</fullName>
    </submittedName>
</protein>
<keyword evidence="2" id="KW-0472">Membrane</keyword>
<gene>
    <name evidence="3" type="ordered locus">Dtox_2501</name>
</gene>
<keyword evidence="2" id="KW-1133">Transmembrane helix</keyword>
<evidence type="ECO:0000313" key="3">
    <source>
        <dbReference type="EMBL" id="ACV63307.1"/>
    </source>
</evidence>
<sequence>MKKVKADDKQKSGRTYRKEEKNGINNTNLFTISDPKGISIKFKRTSQKNSQHKSYNQPIELLNSERYRQQNCNNKENGYHLITTLTTVEVAHIFIIMVSFSAIFVAALNGVIDIKLSITFLLLVFTGLWRKYFPTPAISRLTRH</sequence>
<keyword evidence="4" id="KW-1185">Reference proteome</keyword>
<dbReference type="AlphaFoldDB" id="C8W0Q2"/>
<dbReference type="HOGENOM" id="CLU_1793357_0_0_9"/>
<reference evidence="3 4" key="1">
    <citation type="journal article" date="2009" name="Stand. Genomic Sci.">
        <title>Complete genome sequence of Desulfotomaculum acetoxidans type strain (5575).</title>
        <authorList>
            <person name="Spring S."/>
            <person name="Lapidus A."/>
            <person name="Schroder M."/>
            <person name="Gleim D."/>
            <person name="Sims D."/>
            <person name="Meincke L."/>
            <person name="Glavina Del Rio T."/>
            <person name="Tice H."/>
            <person name="Copeland A."/>
            <person name="Cheng J.F."/>
            <person name="Lucas S."/>
            <person name="Chen F."/>
            <person name="Nolan M."/>
            <person name="Bruce D."/>
            <person name="Goodwin L."/>
            <person name="Pitluck S."/>
            <person name="Ivanova N."/>
            <person name="Mavromatis K."/>
            <person name="Mikhailova N."/>
            <person name="Pati A."/>
            <person name="Chen A."/>
            <person name="Palaniappan K."/>
            <person name="Land M."/>
            <person name="Hauser L."/>
            <person name="Chang Y.J."/>
            <person name="Jeffries C.D."/>
            <person name="Chain P."/>
            <person name="Saunders E."/>
            <person name="Brettin T."/>
            <person name="Detter J.C."/>
            <person name="Goker M."/>
            <person name="Bristow J."/>
            <person name="Eisen J.A."/>
            <person name="Markowitz V."/>
            <person name="Hugenholtz P."/>
            <person name="Kyrpides N.C."/>
            <person name="Klenk H.P."/>
            <person name="Han C."/>
        </authorList>
    </citation>
    <scope>NUCLEOTIDE SEQUENCE [LARGE SCALE GENOMIC DNA]</scope>
    <source>
        <strain evidence="4">ATCC 49208 / DSM 771 / VKM B-1644</strain>
    </source>
</reference>
<organism evidence="3 4">
    <name type="scientific">Desulfofarcimen acetoxidans (strain ATCC 49208 / DSM 771 / KCTC 5769 / VKM B-1644 / 5575)</name>
    <name type="common">Desulfotomaculum acetoxidans</name>
    <dbReference type="NCBI Taxonomy" id="485916"/>
    <lineage>
        <taxon>Bacteria</taxon>
        <taxon>Bacillati</taxon>
        <taxon>Bacillota</taxon>
        <taxon>Clostridia</taxon>
        <taxon>Eubacteriales</taxon>
        <taxon>Peptococcaceae</taxon>
        <taxon>Desulfofarcimen</taxon>
    </lineage>
</organism>
<name>C8W0Q2_DESAS</name>